<organism evidence="2">
    <name type="scientific">uncultured Solirubrobacterales bacterium</name>
    <dbReference type="NCBI Taxonomy" id="768556"/>
    <lineage>
        <taxon>Bacteria</taxon>
        <taxon>Bacillati</taxon>
        <taxon>Actinomycetota</taxon>
        <taxon>Thermoleophilia</taxon>
        <taxon>Solirubrobacterales</taxon>
        <taxon>environmental samples</taxon>
    </lineage>
</organism>
<reference evidence="2" key="1">
    <citation type="submission" date="2020-02" db="EMBL/GenBank/DDBJ databases">
        <authorList>
            <person name="Meier V. D."/>
        </authorList>
    </citation>
    <scope>NUCLEOTIDE SEQUENCE</scope>
    <source>
        <strain evidence="2">AVDCRST_MAG45</strain>
    </source>
</reference>
<feature type="region of interest" description="Disordered" evidence="1">
    <location>
        <begin position="1"/>
        <end position="216"/>
    </location>
</feature>
<dbReference type="EMBL" id="CADCVU010000078">
    <property type="protein sequence ID" value="CAA9493321.1"/>
    <property type="molecule type" value="Genomic_DNA"/>
</dbReference>
<proteinExistence type="predicted"/>
<feature type="compositionally biased region" description="Basic and acidic residues" evidence="1">
    <location>
        <begin position="174"/>
        <end position="192"/>
    </location>
</feature>
<feature type="non-terminal residue" evidence="2">
    <location>
        <position position="1"/>
    </location>
</feature>
<evidence type="ECO:0000256" key="1">
    <source>
        <dbReference type="SAM" id="MobiDB-lite"/>
    </source>
</evidence>
<accession>A0A6J4SGY1</accession>
<feature type="compositionally biased region" description="Basic residues" evidence="1">
    <location>
        <begin position="16"/>
        <end position="37"/>
    </location>
</feature>
<protein>
    <submittedName>
        <fullName evidence="2">Uncharacterized oxidoreductase YohF</fullName>
    </submittedName>
</protein>
<name>A0A6J4SGY1_9ACTN</name>
<feature type="non-terminal residue" evidence="2">
    <location>
        <position position="252"/>
    </location>
</feature>
<feature type="compositionally biased region" description="Low complexity" evidence="1">
    <location>
        <begin position="105"/>
        <end position="120"/>
    </location>
</feature>
<gene>
    <name evidence="2" type="ORF">AVDCRST_MAG45-864</name>
</gene>
<feature type="compositionally biased region" description="Basic residues" evidence="1">
    <location>
        <begin position="121"/>
        <end position="140"/>
    </location>
</feature>
<sequence>ARRHRHRLRLGDRQSHRGRPGRRRLRPRHHLEHRRGGRARDGAGGRVARPPGRGPPARPQSPARGGGGDRRPRRGARRPRRAGQQRRPGLVDAYGRDGVRRVARRAGGQPRRCVRLLPARRAPHDRRRGRRSHRQRHLGPRAHPEAGRRSLLRLQGGPRAAHQGDGPRARRARGPGERGGARGDRHAHDRPARGRPRGGRAQALHPARAARSRSRDRFARGLARLTRRDLRHRVLVRRRRRADAQGRRPALL</sequence>
<dbReference type="AlphaFoldDB" id="A0A6J4SGY1"/>
<feature type="compositionally biased region" description="Basic residues" evidence="1">
    <location>
        <begin position="71"/>
        <end position="84"/>
    </location>
</feature>
<evidence type="ECO:0000313" key="2">
    <source>
        <dbReference type="EMBL" id="CAA9493321.1"/>
    </source>
</evidence>